<sequence>MFTPAVLNVLKLLSVCPGGVSRQEVLQQLSGSAPHGEGAWVEKALDRLLELGVVEARGDLVVPLPQVHPLLQKMERLASRINRRGRQRDQNMDLIRLIIRGN</sequence>
<name>A0A0F9LTN9_9ZZZZ</name>
<proteinExistence type="predicted"/>
<organism evidence="1">
    <name type="scientific">marine sediment metagenome</name>
    <dbReference type="NCBI Taxonomy" id="412755"/>
    <lineage>
        <taxon>unclassified sequences</taxon>
        <taxon>metagenomes</taxon>
        <taxon>ecological metagenomes</taxon>
    </lineage>
</organism>
<accession>A0A0F9LTN9</accession>
<evidence type="ECO:0000313" key="1">
    <source>
        <dbReference type="EMBL" id="KKM98469.1"/>
    </source>
</evidence>
<dbReference type="AlphaFoldDB" id="A0A0F9LTN9"/>
<comment type="caution">
    <text evidence="1">The sequence shown here is derived from an EMBL/GenBank/DDBJ whole genome shotgun (WGS) entry which is preliminary data.</text>
</comment>
<reference evidence="1" key="1">
    <citation type="journal article" date="2015" name="Nature">
        <title>Complex archaea that bridge the gap between prokaryotes and eukaryotes.</title>
        <authorList>
            <person name="Spang A."/>
            <person name="Saw J.H."/>
            <person name="Jorgensen S.L."/>
            <person name="Zaremba-Niedzwiedzka K."/>
            <person name="Martijn J."/>
            <person name="Lind A.E."/>
            <person name="van Eijk R."/>
            <person name="Schleper C."/>
            <person name="Guy L."/>
            <person name="Ettema T.J."/>
        </authorList>
    </citation>
    <scope>NUCLEOTIDE SEQUENCE</scope>
</reference>
<gene>
    <name evidence="1" type="ORF">LCGC14_1157750</name>
</gene>
<dbReference type="EMBL" id="LAZR01005616">
    <property type="protein sequence ID" value="KKM98469.1"/>
    <property type="molecule type" value="Genomic_DNA"/>
</dbReference>
<protein>
    <submittedName>
        <fullName evidence="1">Uncharacterized protein</fullName>
    </submittedName>
</protein>